<feature type="chain" id="PRO_5032688053" evidence="2">
    <location>
        <begin position="20"/>
        <end position="420"/>
    </location>
</feature>
<organism evidence="3 4">
    <name type="scientific">Methylocella tundrae</name>
    <dbReference type="NCBI Taxonomy" id="227605"/>
    <lineage>
        <taxon>Bacteria</taxon>
        <taxon>Pseudomonadati</taxon>
        <taxon>Pseudomonadota</taxon>
        <taxon>Alphaproteobacteria</taxon>
        <taxon>Hyphomicrobiales</taxon>
        <taxon>Beijerinckiaceae</taxon>
        <taxon>Methylocella</taxon>
    </lineage>
</organism>
<evidence type="ECO:0000256" key="2">
    <source>
        <dbReference type="SAM" id="SignalP"/>
    </source>
</evidence>
<protein>
    <submittedName>
        <fullName evidence="3">Phosphoesterase family protein</fullName>
    </submittedName>
</protein>
<evidence type="ECO:0000256" key="1">
    <source>
        <dbReference type="ARBA" id="ARBA00022801"/>
    </source>
</evidence>
<comment type="caution">
    <text evidence="3">The sequence shown here is derived from an EMBL/GenBank/DDBJ whole genome shotgun (WGS) entry which is preliminary data.</text>
</comment>
<dbReference type="RefSeq" id="WP_210253570.1">
    <property type="nucleotide sequence ID" value="NZ_CABFMQ020000001.1"/>
</dbReference>
<evidence type="ECO:0000313" key="4">
    <source>
        <dbReference type="Proteomes" id="UP000485880"/>
    </source>
</evidence>
<feature type="signal peptide" evidence="2">
    <location>
        <begin position="1"/>
        <end position="19"/>
    </location>
</feature>
<keyword evidence="4" id="KW-1185">Reference proteome</keyword>
<accession>A0A8B6M0F0</accession>
<dbReference type="GO" id="GO:0016788">
    <property type="term" value="F:hydrolase activity, acting on ester bonds"/>
    <property type="evidence" value="ECO:0007669"/>
    <property type="project" value="InterPro"/>
</dbReference>
<dbReference type="InterPro" id="IPR007312">
    <property type="entry name" value="Phosphoesterase"/>
</dbReference>
<dbReference type="Gene3D" id="3.40.720.10">
    <property type="entry name" value="Alkaline Phosphatase, subunit A"/>
    <property type="match status" value="1"/>
</dbReference>
<gene>
    <name evidence="3" type="ORF">MPC4_10238</name>
</gene>
<keyword evidence="1" id="KW-0378">Hydrolase</keyword>
<dbReference type="PANTHER" id="PTHR31956:SF8">
    <property type="entry name" value="ACID PHOSPHATASE PHOA (AFU_ORTHOLOGUE AFUA_1G03570)"/>
    <property type="match status" value="1"/>
</dbReference>
<dbReference type="GO" id="GO:0009395">
    <property type="term" value="P:phospholipid catabolic process"/>
    <property type="evidence" value="ECO:0007669"/>
    <property type="project" value="TreeGrafter"/>
</dbReference>
<proteinExistence type="predicted"/>
<sequence length="420" mass="44960">MIRLLRLAFASLAFAAALAMPGTASSRDWDWHGPGGSHRIEHVFVITLENEGYDVTFGAASKAPYLSQTLKAKGALLTQYFGTGHFSLDNYIAMISGQAATNETRADCQTYADFQLSGMTADGQAIGIGCVYPRTIKTLPDQMRAAGKTWRAYMEDMGADPSREASTCGHPVLNAADNTQNAEAPNAKAPRGDQYASRHNPFVYFHSIIDSADCEANVVNLDRLSHDIAFEATTPNFVFITPNLCNDGHDAPCVNGQPGGLVSADQFLQKWVPIIMASPAYQRGGLLVINFDEGGIGSITKNASGGYVISTPGESCCSEQPGPNLGSFPQTIKIGSYTLTNQAFGGDRSGALLLSPFIKPGSVSNTPFNHYSLLKTVEDIFGLDYLGYAAQPGLVGFFGCVSSDIAVNTEDQFSTCKQRR</sequence>
<name>A0A8B6M0F0_METTU</name>
<dbReference type="Pfam" id="PF04185">
    <property type="entry name" value="Phosphoesterase"/>
    <property type="match status" value="1"/>
</dbReference>
<reference evidence="3 4" key="1">
    <citation type="submission" date="2019-05" db="EMBL/GenBank/DDBJ databases">
        <authorList>
            <person name="Farhan Ul Haque M."/>
        </authorList>
    </citation>
    <scope>NUCLEOTIDE SEQUENCE [LARGE SCALE GENOMIC DNA]</scope>
    <source>
        <strain evidence="3">2</strain>
    </source>
</reference>
<keyword evidence="2" id="KW-0732">Signal</keyword>
<evidence type="ECO:0000313" key="3">
    <source>
        <dbReference type="EMBL" id="VTZ48288.1"/>
    </source>
</evidence>
<dbReference type="InterPro" id="IPR017850">
    <property type="entry name" value="Alkaline_phosphatase_core_sf"/>
</dbReference>
<dbReference type="EMBL" id="CABFMQ020000001">
    <property type="protein sequence ID" value="VTZ48288.1"/>
    <property type="molecule type" value="Genomic_DNA"/>
</dbReference>
<dbReference type="AlphaFoldDB" id="A0A8B6M0F0"/>
<dbReference type="PANTHER" id="PTHR31956">
    <property type="entry name" value="NON-SPECIFIC PHOSPHOLIPASE C4-RELATED"/>
    <property type="match status" value="1"/>
</dbReference>
<dbReference type="Proteomes" id="UP000485880">
    <property type="component" value="Unassembled WGS sequence"/>
</dbReference>